<gene>
    <name evidence="1" type="ORF">CJP73_14090</name>
</gene>
<sequence>MMPFKAYVKIDENRYREHFGLDFEQFEAGQVFHHRPGMTVSQQDNAEEALDTINSAQLHYDAHYASQTEWKNCLGVSTMTLQKIMGMTSKTFHRKLGIIEFVDIAMTHPVFGGDTLYAESTIKTKEDYPGNKDVGLLTVVTRGLNQNGDEVAKIEYKILVFKAGKHPLDNGDTVRSSGVEDDKFASHRLLKDGSFIEQVGIYYEDLMPGEIYEHRPGKTFTEEENRLHALRSLELSPQYSDSHYIAQFSKNGMLIAEPFLVGVLTALTTRTFDRVVANLGWNNIKLIKPVYAGDTIYAVSEILDKRESKSRPAQGIMHVKSSAYNQKGELVCIYERHFLIYKKGMGPYESAGY</sequence>
<comment type="caution">
    <text evidence="1">The sequence shown here is derived from an EMBL/GenBank/DDBJ whole genome shotgun (WGS) entry which is preliminary data.</text>
</comment>
<dbReference type="GO" id="GO:0016829">
    <property type="term" value="F:lyase activity"/>
    <property type="evidence" value="ECO:0007669"/>
    <property type="project" value="InterPro"/>
</dbReference>
<dbReference type="RefSeq" id="WP_119516868.1">
    <property type="nucleotide sequence ID" value="NZ_NQYH01000015.1"/>
</dbReference>
<dbReference type="EMBL" id="NQYH01000015">
    <property type="protein sequence ID" value="RIY39550.1"/>
    <property type="molecule type" value="Genomic_DNA"/>
</dbReference>
<evidence type="ECO:0008006" key="3">
    <source>
        <dbReference type="Google" id="ProtNLM"/>
    </source>
</evidence>
<dbReference type="CDD" id="cd03451">
    <property type="entry name" value="FkbR2"/>
    <property type="match status" value="2"/>
</dbReference>
<dbReference type="InterPro" id="IPR048274">
    <property type="entry name" value="MC_hydratase"/>
</dbReference>
<proteinExistence type="predicted"/>
<protein>
    <recommendedName>
        <fullName evidence="3">Dehydratase</fullName>
    </recommendedName>
</protein>
<evidence type="ECO:0000313" key="2">
    <source>
        <dbReference type="Proteomes" id="UP000266206"/>
    </source>
</evidence>
<dbReference type="InterPro" id="IPR052342">
    <property type="entry name" value="MCH/BMMD"/>
</dbReference>
<dbReference type="AlphaFoldDB" id="A0A3A1YRJ3"/>
<accession>A0A3A1YRJ3</accession>
<organism evidence="1 2">
    <name type="scientific">Neopusillimonas maritima</name>
    <dbReference type="NCBI Taxonomy" id="2026239"/>
    <lineage>
        <taxon>Bacteria</taxon>
        <taxon>Pseudomonadati</taxon>
        <taxon>Pseudomonadota</taxon>
        <taxon>Betaproteobacteria</taxon>
        <taxon>Burkholderiales</taxon>
        <taxon>Alcaligenaceae</taxon>
        <taxon>Neopusillimonas</taxon>
    </lineage>
</organism>
<dbReference type="OrthoDB" id="6703795at2"/>
<name>A0A3A1YRJ3_9BURK</name>
<dbReference type="SUPFAM" id="SSF54637">
    <property type="entry name" value="Thioesterase/thiol ester dehydrase-isomerase"/>
    <property type="match status" value="2"/>
</dbReference>
<dbReference type="InterPro" id="IPR029069">
    <property type="entry name" value="HotDog_dom_sf"/>
</dbReference>
<dbReference type="PANTHER" id="PTHR43664">
    <property type="entry name" value="MONOAMINE OXIDASE-RELATED"/>
    <property type="match status" value="1"/>
</dbReference>
<dbReference type="PANTHER" id="PTHR43664:SF1">
    <property type="entry name" value="BETA-METHYLMALYL-COA DEHYDRATASE"/>
    <property type="match status" value="1"/>
</dbReference>
<reference evidence="1 2" key="1">
    <citation type="submission" date="2017-08" db="EMBL/GenBank/DDBJ databases">
        <title>Pusillimonas indicus sp. nov., a member of the family Alcaligenaceae isolated from surface seawater.</title>
        <authorList>
            <person name="Li J."/>
        </authorList>
    </citation>
    <scope>NUCLEOTIDE SEQUENCE [LARGE SCALE GENOMIC DNA]</scope>
    <source>
        <strain evidence="1 2">L52-1-41</strain>
    </source>
</reference>
<dbReference type="Pfam" id="PF19315">
    <property type="entry name" value="MC_hydratase"/>
    <property type="match status" value="2"/>
</dbReference>
<evidence type="ECO:0000313" key="1">
    <source>
        <dbReference type="EMBL" id="RIY39550.1"/>
    </source>
</evidence>
<dbReference type="Gene3D" id="3.10.129.10">
    <property type="entry name" value="Hotdog Thioesterase"/>
    <property type="match status" value="2"/>
</dbReference>
<dbReference type="Proteomes" id="UP000266206">
    <property type="component" value="Unassembled WGS sequence"/>
</dbReference>